<protein>
    <submittedName>
        <fullName evidence="12">HCO3_cotransp domain-containing protein</fullName>
    </submittedName>
</protein>
<evidence type="ECO:0000256" key="6">
    <source>
        <dbReference type="ARBA" id="ARBA00022692"/>
    </source>
</evidence>
<feature type="transmembrane region" description="Helical" evidence="10">
    <location>
        <begin position="109"/>
        <end position="128"/>
    </location>
</feature>
<dbReference type="PANTHER" id="PTHR11453:SF47">
    <property type="entry name" value="ANION EXCHANGE PROTEIN"/>
    <property type="match status" value="1"/>
</dbReference>
<feature type="transmembrane region" description="Helical" evidence="10">
    <location>
        <begin position="24"/>
        <end position="46"/>
    </location>
</feature>
<accession>A0A1I8EAD1</accession>
<feature type="transmembrane region" description="Helical" evidence="10">
    <location>
        <begin position="477"/>
        <end position="493"/>
    </location>
</feature>
<evidence type="ECO:0000256" key="3">
    <source>
        <dbReference type="ARBA" id="ARBA00022448"/>
    </source>
</evidence>
<dbReference type="GO" id="GO:0051453">
    <property type="term" value="P:regulation of intracellular pH"/>
    <property type="evidence" value="ECO:0007669"/>
    <property type="project" value="TreeGrafter"/>
</dbReference>
<keyword evidence="4" id="KW-1003">Cell membrane</keyword>
<dbReference type="PRINTS" id="PR00165">
    <property type="entry name" value="ANIONEXCHNGR"/>
</dbReference>
<keyword evidence="5" id="KW-0406">Ion transport</keyword>
<evidence type="ECO:0000256" key="9">
    <source>
        <dbReference type="ARBA" id="ARBA00049347"/>
    </source>
</evidence>
<keyword evidence="7 10" id="KW-1133">Transmembrane helix</keyword>
<dbReference type="GO" id="GO:0005452">
    <property type="term" value="F:solute:inorganic anion antiporter activity"/>
    <property type="evidence" value="ECO:0007669"/>
    <property type="project" value="InterPro"/>
</dbReference>
<dbReference type="STRING" id="6293.A0A1I8EAD1"/>
<feature type="transmembrane region" description="Helical" evidence="10">
    <location>
        <begin position="67"/>
        <end position="89"/>
    </location>
</feature>
<dbReference type="PANTHER" id="PTHR11453">
    <property type="entry name" value="ANION EXCHANGE PROTEIN"/>
    <property type="match status" value="1"/>
</dbReference>
<dbReference type="InterPro" id="IPR011531">
    <property type="entry name" value="HCO3_transpt-like_TM_dom"/>
</dbReference>
<evidence type="ECO:0000256" key="2">
    <source>
        <dbReference type="ARBA" id="ARBA00010993"/>
    </source>
</evidence>
<keyword evidence="6 10" id="KW-0812">Transmembrane</keyword>
<evidence type="ECO:0000256" key="5">
    <source>
        <dbReference type="ARBA" id="ARBA00022681"/>
    </source>
</evidence>
<evidence type="ECO:0000259" key="11">
    <source>
        <dbReference type="Pfam" id="PF00955"/>
    </source>
</evidence>
<keyword evidence="3" id="KW-0813">Transport</keyword>
<proteinExistence type="inferred from homology"/>
<feature type="domain" description="Bicarbonate transporter-like transmembrane" evidence="11">
    <location>
        <begin position="12"/>
        <end position="533"/>
    </location>
</feature>
<feature type="transmembrane region" description="Helical" evidence="10">
    <location>
        <begin position="140"/>
        <end position="159"/>
    </location>
</feature>
<evidence type="ECO:0000256" key="8">
    <source>
        <dbReference type="ARBA" id="ARBA00023136"/>
    </source>
</evidence>
<dbReference type="Pfam" id="PF00955">
    <property type="entry name" value="HCO3_cotransp"/>
    <property type="match status" value="1"/>
</dbReference>
<feature type="transmembrane region" description="Helical" evidence="10">
    <location>
        <begin position="411"/>
        <end position="430"/>
    </location>
</feature>
<comment type="subcellular location">
    <subcellularLocation>
        <location evidence="1">Cell membrane</location>
        <topology evidence="1">Multi-pass membrane protein</topology>
    </subcellularLocation>
</comment>
<dbReference type="InterPro" id="IPR001717">
    <property type="entry name" value="Anion_exchange"/>
</dbReference>
<dbReference type="GO" id="GO:0006820">
    <property type="term" value="P:monoatomic anion transport"/>
    <property type="evidence" value="ECO:0007669"/>
    <property type="project" value="InterPro"/>
</dbReference>
<evidence type="ECO:0000313" key="12">
    <source>
        <dbReference type="WBParaSite" id="maker-PairedContig_1206-snap-gene-0.11-mRNA-1"/>
    </source>
</evidence>
<feature type="transmembrane region" description="Helical" evidence="10">
    <location>
        <begin position="248"/>
        <end position="265"/>
    </location>
</feature>
<feature type="transmembrane region" description="Helical" evidence="10">
    <location>
        <begin position="437"/>
        <end position="457"/>
    </location>
</feature>
<dbReference type="PRINTS" id="PR01231">
    <property type="entry name" value="HCO3TRNSPORT"/>
</dbReference>
<feature type="transmembrane region" description="Helical" evidence="10">
    <location>
        <begin position="357"/>
        <end position="380"/>
    </location>
</feature>
<dbReference type="WBParaSite" id="maker-PairedContig_1206-snap-gene-0.11-mRNA-1">
    <property type="protein sequence ID" value="maker-PairedContig_1206-snap-gene-0.11-mRNA-1"/>
    <property type="gene ID" value="maker-PairedContig_1206-snap-gene-0.11"/>
</dbReference>
<evidence type="ECO:0000256" key="10">
    <source>
        <dbReference type="SAM" id="Phobius"/>
    </source>
</evidence>
<feature type="transmembrane region" description="Helical" evidence="10">
    <location>
        <begin position="210"/>
        <end position="228"/>
    </location>
</feature>
<evidence type="ECO:0000256" key="7">
    <source>
        <dbReference type="ARBA" id="ARBA00022989"/>
    </source>
</evidence>
<dbReference type="FunFam" id="1.10.287.570:FF:000001">
    <property type="entry name" value="Anion exchange protein"/>
    <property type="match status" value="1"/>
</dbReference>
<reference evidence="12" key="1">
    <citation type="submission" date="2016-11" db="UniProtKB">
        <authorList>
            <consortium name="WormBaseParasite"/>
        </authorList>
    </citation>
    <scope>IDENTIFICATION</scope>
    <source>
        <strain evidence="12">pt0022</strain>
    </source>
</reference>
<organism evidence="12">
    <name type="scientific">Wuchereria bancrofti</name>
    <dbReference type="NCBI Taxonomy" id="6293"/>
    <lineage>
        <taxon>Eukaryota</taxon>
        <taxon>Metazoa</taxon>
        <taxon>Ecdysozoa</taxon>
        <taxon>Nematoda</taxon>
        <taxon>Chromadorea</taxon>
        <taxon>Rhabditida</taxon>
        <taxon>Spirurina</taxon>
        <taxon>Spiruromorpha</taxon>
        <taxon>Filarioidea</taxon>
        <taxon>Onchocercidae</taxon>
        <taxon>Wuchereria</taxon>
    </lineage>
</organism>
<evidence type="ECO:0000256" key="4">
    <source>
        <dbReference type="ARBA" id="ARBA00022475"/>
    </source>
</evidence>
<dbReference type="AlphaFoldDB" id="A0A1I8EAD1"/>
<sequence>MILKNDFLIIGTSDYRDALNFQCLTSVVFMFCASFAPAITFGGLLGKYTNEKIGILETLMAQCICGVLWGIFAVQPLMIMSATGPVLVFEVSLYAFCTNLNIDFLTVRLYAGLWVLVISIITVAVDGSRMLRYVTRFTEDIFASLISVIFIAESLRFLYQVLKYAITFIHNPVANFEFYRHIRQKCEINAFNEKRNDSQVMSICNGEPNTALLTTFIMISTFALAYGLRQLRQSYYLGRTLRRALGDFGVLIAIAVVASVAHLLVPDPYLQRLEVPDHFSFTNIEARQHGLFVSAYLPLNQLWVIIVAIVAALLVFILLFVETEITDIILSKLNYCRLLLSRKDRCLMKGSGLHWDLLLMGACTLLCSIFGLPWMCAAAVQSLAHCSSLSVPKKTAPGERPGVDYVLEQRVTTIGVSLLMGLFAFGGSYLRLPLASLFGVMNLTGVQFIQRIILFFIPGKYFPDTPYTESVDIRRMHLYTAIQIICLIIIYAVKYFKRTALAFPFILMLFILLRQFCLKKIFTEKELKALDGDDETNNENG</sequence>
<dbReference type="Gene3D" id="1.10.287.570">
    <property type="entry name" value="Helical hairpin bin"/>
    <property type="match status" value="1"/>
</dbReference>
<comment type="similarity">
    <text evidence="2">Belongs to the anion exchanger (TC 2.A.31) family.</text>
</comment>
<feature type="transmembrane region" description="Helical" evidence="10">
    <location>
        <begin position="302"/>
        <end position="321"/>
    </location>
</feature>
<comment type="catalytic activity">
    <reaction evidence="9">
        <text>hydrogencarbonate(in) + chloride(out) = hydrogencarbonate(out) + chloride(in)</text>
        <dbReference type="Rhea" id="RHEA:72363"/>
        <dbReference type="ChEBI" id="CHEBI:17544"/>
        <dbReference type="ChEBI" id="CHEBI:17996"/>
    </reaction>
</comment>
<dbReference type="InterPro" id="IPR003020">
    <property type="entry name" value="HCO3_transpt_euk"/>
</dbReference>
<feature type="transmembrane region" description="Helical" evidence="10">
    <location>
        <begin position="500"/>
        <end position="516"/>
    </location>
</feature>
<dbReference type="GO" id="GO:0005886">
    <property type="term" value="C:plasma membrane"/>
    <property type="evidence" value="ECO:0007669"/>
    <property type="project" value="UniProtKB-SubCell"/>
</dbReference>
<evidence type="ECO:0000256" key="1">
    <source>
        <dbReference type="ARBA" id="ARBA00004651"/>
    </source>
</evidence>
<name>A0A1I8EAD1_WUCBA</name>
<dbReference type="GO" id="GO:0015701">
    <property type="term" value="P:bicarbonate transport"/>
    <property type="evidence" value="ECO:0007669"/>
    <property type="project" value="TreeGrafter"/>
</dbReference>
<keyword evidence="5" id="KW-0039">Anion exchange</keyword>
<keyword evidence="8 10" id="KW-0472">Membrane</keyword>